<name>A0A150HUZ9_9GAMM</name>
<dbReference type="RefSeq" id="WP_061524794.1">
    <property type="nucleotide sequence ID" value="NZ_JRHX01000055.1"/>
</dbReference>
<protein>
    <submittedName>
        <fullName evidence="1">Uncharacterized protein</fullName>
    </submittedName>
</protein>
<sequence length="60" mass="6815">MSDADEAIERFEKWFKESGKGVCQKPVYESASKSNVNTKLILPSWYIANPIYPAGRYQGD</sequence>
<accession>A0A150HUZ9</accession>
<organism evidence="1 2">
    <name type="scientific">Acinetobacter venetianus</name>
    <dbReference type="NCBI Taxonomy" id="52133"/>
    <lineage>
        <taxon>Bacteria</taxon>
        <taxon>Pseudomonadati</taxon>
        <taxon>Pseudomonadota</taxon>
        <taxon>Gammaproteobacteria</taxon>
        <taxon>Moraxellales</taxon>
        <taxon>Moraxellaceae</taxon>
        <taxon>Acinetobacter</taxon>
    </lineage>
</organism>
<comment type="caution">
    <text evidence="1">The sequence shown here is derived from an EMBL/GenBank/DDBJ whole genome shotgun (WGS) entry which is preliminary data.</text>
</comment>
<dbReference type="EMBL" id="JRHX01000055">
    <property type="protein sequence ID" value="KXZ70367.1"/>
    <property type="molecule type" value="Genomic_DNA"/>
</dbReference>
<gene>
    <name evidence="1" type="ORF">AVENLUH13518_01851</name>
</gene>
<reference evidence="1 2" key="1">
    <citation type="journal article" date="2016" name="Sci. Rep.">
        <title>Genomic and phenotypic characterization of the species Acinetobacter venetianus.</title>
        <authorList>
            <person name="Fondi M."/>
            <person name="Maida I."/>
            <person name="Perrin E."/>
            <person name="Orlandini V."/>
            <person name="La Torre L."/>
            <person name="Bosi E."/>
            <person name="Negroni A."/>
            <person name="Zanaroli G."/>
            <person name="Fava F."/>
            <person name="Decorosi F."/>
            <person name="Giovannetti L."/>
            <person name="Viti C."/>
            <person name="Vaneechoutte M."/>
            <person name="Dijkshoorn L."/>
            <person name="Fani R."/>
        </authorList>
    </citation>
    <scope>NUCLEOTIDE SEQUENCE [LARGE SCALE GENOMIC DNA]</scope>
    <source>
        <strain evidence="1 2">LUH13518</strain>
    </source>
</reference>
<dbReference type="AlphaFoldDB" id="A0A150HUZ9"/>
<evidence type="ECO:0000313" key="1">
    <source>
        <dbReference type="EMBL" id="KXZ70367.1"/>
    </source>
</evidence>
<dbReference type="PATRIC" id="fig|52133.19.peg.1882"/>
<dbReference type="Proteomes" id="UP000075544">
    <property type="component" value="Unassembled WGS sequence"/>
</dbReference>
<proteinExistence type="predicted"/>
<evidence type="ECO:0000313" key="2">
    <source>
        <dbReference type="Proteomes" id="UP000075544"/>
    </source>
</evidence>